<dbReference type="SUPFAM" id="SSF56112">
    <property type="entry name" value="Protein kinase-like (PK-like)"/>
    <property type="match status" value="1"/>
</dbReference>
<keyword evidence="3" id="KW-1185">Reference proteome</keyword>
<dbReference type="InterPro" id="IPR011009">
    <property type="entry name" value="Kinase-like_dom_sf"/>
</dbReference>
<dbReference type="GO" id="GO:0005737">
    <property type="term" value="C:cytoplasm"/>
    <property type="evidence" value="ECO:0007669"/>
    <property type="project" value="TreeGrafter"/>
</dbReference>
<dbReference type="InterPro" id="IPR000719">
    <property type="entry name" value="Prot_kinase_dom"/>
</dbReference>
<dbReference type="AlphaFoldDB" id="A0AAD9VEK4"/>
<sequence>MAENQTNASGSLFCQTTRLSQSVVDRASDSLADDRQNTIQRTRTGQKFRKNTLEELHRKRLKRNKARKSNMRQMTKKDKRTLIRSKIKKDLEAAHKNEIAQLTNSVVDLKQKAVFFWKSPKEINRKNLTDDTIQSGEESYLGEGLPLLFGTCIDVKPYLLVPQFHGMEGNCVTFSCLVHKIIPDSQKEWCRIMYECADALLFIHSKDHLHNDLKGDNVIISDVNNSLHPVIIDFGKSTLLTKGKLYKLSLRDQEKYRKYHKHIAPEVVRGTHPQSPASDVYGFGLLLSLLCKYNKTYEPLRKLVFSCISGSPEKRPTTQQLVAELQLQYTSQSVQISKQ</sequence>
<dbReference type="Pfam" id="PF00069">
    <property type="entry name" value="Pkinase"/>
    <property type="match status" value="1"/>
</dbReference>
<comment type="caution">
    <text evidence="2">The sequence shown here is derived from an EMBL/GenBank/DDBJ whole genome shotgun (WGS) entry which is preliminary data.</text>
</comment>
<dbReference type="PANTHER" id="PTHR23257:SF974">
    <property type="entry name" value="RECEPTOR-INTERACTING SERINE_THREONINE-PROTEIN KINASE 3"/>
    <property type="match status" value="1"/>
</dbReference>
<protein>
    <submittedName>
        <fullName evidence="2">Serine/threonine-protein kinase PkaA</fullName>
    </submittedName>
</protein>
<gene>
    <name evidence="2" type="ORF">P5673_004140</name>
</gene>
<dbReference type="PROSITE" id="PS50011">
    <property type="entry name" value="PROTEIN_KINASE_DOM"/>
    <property type="match status" value="1"/>
</dbReference>
<dbReference type="GO" id="GO:0007165">
    <property type="term" value="P:signal transduction"/>
    <property type="evidence" value="ECO:0007669"/>
    <property type="project" value="TreeGrafter"/>
</dbReference>
<evidence type="ECO:0000259" key="1">
    <source>
        <dbReference type="PROSITE" id="PS50011"/>
    </source>
</evidence>
<dbReference type="SMART" id="SM00220">
    <property type="entry name" value="S_TKc"/>
    <property type="match status" value="1"/>
</dbReference>
<reference evidence="2" key="2">
    <citation type="journal article" date="2023" name="Science">
        <title>Genomic signatures of disease resistance in endangered staghorn corals.</title>
        <authorList>
            <person name="Vollmer S.V."/>
            <person name="Selwyn J.D."/>
            <person name="Despard B.A."/>
            <person name="Roesel C.L."/>
        </authorList>
    </citation>
    <scope>NUCLEOTIDE SEQUENCE</scope>
    <source>
        <strain evidence="2">K2</strain>
    </source>
</reference>
<evidence type="ECO:0000313" key="2">
    <source>
        <dbReference type="EMBL" id="KAK2571534.1"/>
    </source>
</evidence>
<dbReference type="PANTHER" id="PTHR23257">
    <property type="entry name" value="SERINE-THREONINE PROTEIN KINASE"/>
    <property type="match status" value="1"/>
</dbReference>
<organism evidence="2 3">
    <name type="scientific">Acropora cervicornis</name>
    <name type="common">Staghorn coral</name>
    <dbReference type="NCBI Taxonomy" id="6130"/>
    <lineage>
        <taxon>Eukaryota</taxon>
        <taxon>Metazoa</taxon>
        <taxon>Cnidaria</taxon>
        <taxon>Anthozoa</taxon>
        <taxon>Hexacorallia</taxon>
        <taxon>Scleractinia</taxon>
        <taxon>Astrocoeniina</taxon>
        <taxon>Acroporidae</taxon>
        <taxon>Acropora</taxon>
    </lineage>
</organism>
<dbReference type="GO" id="GO:0005524">
    <property type="term" value="F:ATP binding"/>
    <property type="evidence" value="ECO:0007669"/>
    <property type="project" value="InterPro"/>
</dbReference>
<dbReference type="EMBL" id="JARQWQ010000006">
    <property type="protein sequence ID" value="KAK2571534.1"/>
    <property type="molecule type" value="Genomic_DNA"/>
</dbReference>
<dbReference type="InterPro" id="IPR050167">
    <property type="entry name" value="Ser_Thr_protein_kinase"/>
</dbReference>
<name>A0AAD9VEK4_ACRCE</name>
<keyword evidence="2" id="KW-0808">Transferase</keyword>
<dbReference type="Proteomes" id="UP001249851">
    <property type="component" value="Unassembled WGS sequence"/>
</dbReference>
<keyword evidence="2" id="KW-0418">Kinase</keyword>
<proteinExistence type="predicted"/>
<accession>A0AAD9VEK4</accession>
<evidence type="ECO:0000313" key="3">
    <source>
        <dbReference type="Proteomes" id="UP001249851"/>
    </source>
</evidence>
<feature type="domain" description="Protein kinase" evidence="1">
    <location>
        <begin position="42"/>
        <end position="339"/>
    </location>
</feature>
<reference evidence="2" key="1">
    <citation type="journal article" date="2023" name="G3 (Bethesda)">
        <title>Whole genome assembly and annotation of the endangered Caribbean coral Acropora cervicornis.</title>
        <authorList>
            <person name="Selwyn J.D."/>
            <person name="Vollmer S.V."/>
        </authorList>
    </citation>
    <scope>NUCLEOTIDE SEQUENCE</scope>
    <source>
        <strain evidence="2">K2</strain>
    </source>
</reference>
<dbReference type="GO" id="GO:0004672">
    <property type="term" value="F:protein kinase activity"/>
    <property type="evidence" value="ECO:0007669"/>
    <property type="project" value="InterPro"/>
</dbReference>
<dbReference type="Gene3D" id="1.10.510.10">
    <property type="entry name" value="Transferase(Phosphotransferase) domain 1"/>
    <property type="match status" value="1"/>
</dbReference>